<evidence type="ECO:0000313" key="1">
    <source>
        <dbReference type="EMBL" id="KAJ1132645.1"/>
    </source>
</evidence>
<comment type="caution">
    <text evidence="1">The sequence shown here is derived from an EMBL/GenBank/DDBJ whole genome shotgun (WGS) entry which is preliminary data.</text>
</comment>
<feature type="non-terminal residue" evidence="1">
    <location>
        <position position="70"/>
    </location>
</feature>
<gene>
    <name evidence="1" type="ORF">NDU88_010952</name>
</gene>
<feature type="non-terminal residue" evidence="1">
    <location>
        <position position="1"/>
    </location>
</feature>
<dbReference type="EMBL" id="JANPWB010000011">
    <property type="protein sequence ID" value="KAJ1132645.1"/>
    <property type="molecule type" value="Genomic_DNA"/>
</dbReference>
<organism evidence="1 2">
    <name type="scientific">Pleurodeles waltl</name>
    <name type="common">Iberian ribbed newt</name>
    <dbReference type="NCBI Taxonomy" id="8319"/>
    <lineage>
        <taxon>Eukaryota</taxon>
        <taxon>Metazoa</taxon>
        <taxon>Chordata</taxon>
        <taxon>Craniata</taxon>
        <taxon>Vertebrata</taxon>
        <taxon>Euteleostomi</taxon>
        <taxon>Amphibia</taxon>
        <taxon>Batrachia</taxon>
        <taxon>Caudata</taxon>
        <taxon>Salamandroidea</taxon>
        <taxon>Salamandridae</taxon>
        <taxon>Pleurodelinae</taxon>
        <taxon>Pleurodeles</taxon>
    </lineage>
</organism>
<protein>
    <submittedName>
        <fullName evidence="1">Uncharacterized protein</fullName>
    </submittedName>
</protein>
<evidence type="ECO:0000313" key="2">
    <source>
        <dbReference type="Proteomes" id="UP001066276"/>
    </source>
</evidence>
<dbReference type="AlphaFoldDB" id="A0AAV7PX89"/>
<keyword evidence="2" id="KW-1185">Reference proteome</keyword>
<reference evidence="1" key="1">
    <citation type="journal article" date="2022" name="bioRxiv">
        <title>Sequencing and chromosome-scale assembly of the giantPleurodeles waltlgenome.</title>
        <authorList>
            <person name="Brown T."/>
            <person name="Elewa A."/>
            <person name="Iarovenko S."/>
            <person name="Subramanian E."/>
            <person name="Araus A.J."/>
            <person name="Petzold A."/>
            <person name="Susuki M."/>
            <person name="Suzuki K.-i.T."/>
            <person name="Hayashi T."/>
            <person name="Toyoda A."/>
            <person name="Oliveira C."/>
            <person name="Osipova E."/>
            <person name="Leigh N.D."/>
            <person name="Simon A."/>
            <person name="Yun M.H."/>
        </authorList>
    </citation>
    <scope>NUCLEOTIDE SEQUENCE</scope>
    <source>
        <strain evidence="1">20211129_DDA</strain>
        <tissue evidence="1">Liver</tissue>
    </source>
</reference>
<proteinExistence type="predicted"/>
<name>A0AAV7PX89_PLEWA</name>
<dbReference type="Proteomes" id="UP001066276">
    <property type="component" value="Chromosome 7"/>
</dbReference>
<accession>A0AAV7PX89</accession>
<sequence>QSRSGGASGFPLQASLWGLKEVNSGYSRARSHRGVLPVVLVFRRSSRGRRVQSGKSHASGRKHVVFKSCF</sequence>